<organism evidence="18">
    <name type="scientific">Enterobius vermicularis</name>
    <name type="common">Human pinworm</name>
    <dbReference type="NCBI Taxonomy" id="51028"/>
    <lineage>
        <taxon>Eukaryota</taxon>
        <taxon>Metazoa</taxon>
        <taxon>Ecdysozoa</taxon>
        <taxon>Nematoda</taxon>
        <taxon>Chromadorea</taxon>
        <taxon>Rhabditida</taxon>
        <taxon>Spirurina</taxon>
        <taxon>Oxyuridomorpha</taxon>
        <taxon>Oxyuroidea</taxon>
        <taxon>Oxyuridae</taxon>
        <taxon>Enterobius</taxon>
    </lineage>
</organism>
<comment type="subcellular location">
    <subcellularLocation>
        <location evidence="1">Cell membrane</location>
        <topology evidence="1">Single-pass type I membrane protein</topology>
    </subcellularLocation>
</comment>
<keyword evidence="7" id="KW-0524">Neurogenesis</keyword>
<evidence type="ECO:0000313" key="17">
    <source>
        <dbReference type="Proteomes" id="UP000274131"/>
    </source>
</evidence>
<dbReference type="InterPro" id="IPR002909">
    <property type="entry name" value="IPT_dom"/>
</dbReference>
<reference evidence="16 17" key="2">
    <citation type="submission" date="2018-10" db="EMBL/GenBank/DDBJ databases">
        <authorList>
            <consortium name="Pathogen Informatics"/>
        </authorList>
    </citation>
    <scope>NUCLEOTIDE SEQUENCE [LARGE SCALE GENOMIC DNA]</scope>
</reference>
<evidence type="ECO:0000256" key="12">
    <source>
        <dbReference type="ARBA" id="ARBA00023180"/>
    </source>
</evidence>
<dbReference type="InterPro" id="IPR031148">
    <property type="entry name" value="Plexin"/>
</dbReference>
<dbReference type="STRING" id="51028.A0A158QB84"/>
<evidence type="ECO:0000313" key="18">
    <source>
        <dbReference type="WBParaSite" id="EVEC_0000858901-mRNA-1"/>
    </source>
</evidence>
<dbReference type="Gene3D" id="2.60.40.10">
    <property type="entry name" value="Immunoglobulins"/>
    <property type="match status" value="4"/>
</dbReference>
<dbReference type="GO" id="GO:0005886">
    <property type="term" value="C:plasma membrane"/>
    <property type="evidence" value="ECO:0007669"/>
    <property type="project" value="UniProtKB-SubCell"/>
</dbReference>
<evidence type="ECO:0000256" key="10">
    <source>
        <dbReference type="ARBA" id="ARBA00023157"/>
    </source>
</evidence>
<dbReference type="GO" id="GO:0030334">
    <property type="term" value="P:regulation of cell migration"/>
    <property type="evidence" value="ECO:0007669"/>
    <property type="project" value="TreeGrafter"/>
</dbReference>
<dbReference type="InterPro" id="IPR013548">
    <property type="entry name" value="Plexin_cytoplasmic_RasGAP_dom"/>
</dbReference>
<feature type="transmembrane region" description="Helical" evidence="14">
    <location>
        <begin position="1270"/>
        <end position="1292"/>
    </location>
</feature>
<dbReference type="SUPFAM" id="SSF48350">
    <property type="entry name" value="GTPase activation domain, GAP"/>
    <property type="match status" value="1"/>
</dbReference>
<dbReference type="PANTHER" id="PTHR22625:SF70">
    <property type="entry name" value="PLEXIN A, ISOFORM A"/>
    <property type="match status" value="1"/>
</dbReference>
<dbReference type="Pfam" id="PF01403">
    <property type="entry name" value="Sema"/>
    <property type="match status" value="1"/>
</dbReference>
<dbReference type="GO" id="GO:0002116">
    <property type="term" value="C:semaphorin receptor complex"/>
    <property type="evidence" value="ECO:0007669"/>
    <property type="project" value="TreeGrafter"/>
</dbReference>
<dbReference type="OrthoDB" id="125363at2759"/>
<dbReference type="InterPro" id="IPR013783">
    <property type="entry name" value="Ig-like_fold"/>
</dbReference>
<keyword evidence="11" id="KW-0675">Receptor</keyword>
<dbReference type="Gene3D" id="2.130.10.10">
    <property type="entry name" value="YVTN repeat-like/Quinoprotein amine dehydrogenase"/>
    <property type="match status" value="1"/>
</dbReference>
<dbReference type="Pfam" id="PF20170">
    <property type="entry name" value="Plexin_RBD"/>
    <property type="match status" value="1"/>
</dbReference>
<dbReference type="CDD" id="cd11236">
    <property type="entry name" value="Sema_plexin_like"/>
    <property type="match status" value="1"/>
</dbReference>
<keyword evidence="5" id="KW-0732">Signal</keyword>
<dbReference type="SUPFAM" id="SSF101912">
    <property type="entry name" value="Sema domain"/>
    <property type="match status" value="1"/>
</dbReference>
<dbReference type="FunFam" id="2.60.40.10:FF:000203">
    <property type="entry name" value="Plexin B2"/>
    <property type="match status" value="1"/>
</dbReference>
<feature type="domain" description="Sema" evidence="15">
    <location>
        <begin position="39"/>
        <end position="505"/>
    </location>
</feature>
<dbReference type="Proteomes" id="UP000274131">
    <property type="component" value="Unassembled WGS sequence"/>
</dbReference>
<dbReference type="InterPro" id="IPR041362">
    <property type="entry name" value="TIG2_plexin"/>
</dbReference>
<dbReference type="InterPro" id="IPR046800">
    <property type="entry name" value="Plexin_RBD"/>
</dbReference>
<dbReference type="InterPro" id="IPR036352">
    <property type="entry name" value="Semap_dom_sf"/>
</dbReference>
<evidence type="ECO:0000256" key="1">
    <source>
        <dbReference type="ARBA" id="ARBA00004251"/>
    </source>
</evidence>
<name>A0A158QB84_ENTVE</name>
<dbReference type="CDD" id="cd12790">
    <property type="entry name" value="RasGAP_plexin_A"/>
    <property type="match status" value="1"/>
</dbReference>
<comment type="caution">
    <text evidence="13">Lacks conserved residue(s) required for the propagation of feature annotation.</text>
</comment>
<dbReference type="CDD" id="cd00603">
    <property type="entry name" value="IPT_PCSR"/>
    <property type="match status" value="1"/>
</dbReference>
<sequence length="1953" mass="220365">MKCCEVCNAVWIADAPAFPIPSCSFSDDETCTPQTEMVSLATDVAAIVLPTDRRPKTQLQRYCSRVIDNATGRLYVGGVNNIYDLKPSDLSVNAHAITGPKNDSKQCTGNPCSNAVGKKENSHVTGLAIYENQSKLIECSNLFQGRCRWRDLTDISRNDTVNESLEHFVANDPSFTTVIFVGTEPALYVASTYVPEDYGGPFRDTVPAVASLSLSRDETLFEISHKGVGGGTKIMLSSSYRNFFKIEYIGGFQSGKFAYFATRQPENITSNVIGPTISKLIRVCTQDLHFYSYTEVPLKCYKDDTVYNLVQDVYVAKAGSRLARLLSISRDDSVLYAVFTKENPTGVYENRTALCVYSLKDIEDVFWNITAACYLGETTKGLPWFNSKGPCTETNYTGGDFNKLICGNDANSYIGGSTPVEAEAALVAKNMFFTSVTVNVFNNYTVAFIGTSDGKILKAIIEKVSYIDRTLEITNGQPILQDLEVDAAGEYLFVLTSNMVSKVKIRQCRQVNDCKSCLDQRDPYCGWCVLEGQCKPENECEKLIPPADDQWLSADSQRCPMIQSVKPEMVQITGNSLLDVEFKNFPSLNRNLLCIFEFDDKVRSKPITVRVSEIRDLNSDDSENDVISETKILRCTTPNVALLPNMANRTSTLSRLSIGSEFRNQILGYINLTFFNCQQFKSCAACVDSSFPCKWCLESSQCVNAETSDSSCRGEKIIRGKMRGGSGRQGSQFCPQFSTSEDFYIPSGKSRQITVEVANIMDFMQHFKCQFIIEHSEKVILAERNDNKIRCEEIEFSYNSPSNRNGTTEAMFSILWSPPQNNGGYALENLGGTRIVLYKCEEMATNCGLCLALDSKFNCGWCSHRNKCSLLENCPSSGNSLWLNGTQLCSNPVISDFFPKKGPVTGGTRITIEGINLGQSYAHVFNKVSIGDVDCDVDEELYSVSTRIVCVTKKSYTGVVAYPITIKLKDEPRYKAISSENFAFVKPVVNGIDPSKGPQLGGTVVKLFGENLDAGSTIKVAFGNIPCEVLERSHNVTLCRTASSPSDTRGDLNVTFDNSYEVESFPRIVFKFEKNPNVSRTEFTRSIASGGILVDVRGIGFRSLQKSFIVMFDDNRVLKGGQCRVIRDDLMQRAQPTIDNPLELAYGFEFNGFLWNISRTGRFGHFDIYPDPVVEKFRDIRYYRPDDYLTINGEYFDAAARERDIVVTVGGEVCNITVLGDRALTCRPPLKKPRSLRDEDPEVIVRIGEIKTKVGHLSYNQKNLDFSRPVMIAVLTVIALVVLAFIVLIIFYRRKSTSHMREAKNLRDQMDQIEMRVATECKDAFAELQTSMNAITVDGTPFIPFLPYKEYIVQVLFSSRGSDSHLLKELEVETHRARSIETGLVAFNKLIMNKHFLLTAVRTMEENIYFHTKERVYVGSLLMVILLEKMEYCTDILKQLLKELISRTVDKNLHPKILFRRSDSVAERMLSVWYALLMYDYLKKCAGRKMYELYWAIKEQMEKGPQDAITLESRYSLSEEKLLRARFDFQELNIILLTDNRGGGQSEMPVKVLDCDTITQVKEKCLDAKYRRVPYSKRPSANQLDLELRSIQPLILQDIDSTSKIEPGGWKKMNTLAHYQIISGAKFALLSRQNSNYEMSFSIERSTFSLSKQSPTLPRPFGTNSSTQSRGMLLASDSNFKHYHLVKPSELGPSNQQDKMVTEIYLTRLLTMKGTLQKFIQDLLYVIFPNVTVETASAVPPCVKYMFDFLDDQAKEHGFDDEKIVHAWKSNSLPLRFWVNLIKNPNFVFDIQSPNKVEGCLSVVAQTLMDACSTQDHQLTKDSPSSKLLFAREIHQYRKRVDNYYDKISSLPVITDQEMNALLAEESRANTRNKFCLFTALNELYRQFKQNENMILEALENNQFAVSQNLPQKFKEMLFFMECTDDQLSNSVKPPAFNGIPNFYHQQPKEDLV</sequence>
<evidence type="ECO:0000256" key="13">
    <source>
        <dbReference type="PROSITE-ProRule" id="PRU00352"/>
    </source>
</evidence>
<dbReference type="GO" id="GO:0007399">
    <property type="term" value="P:nervous system development"/>
    <property type="evidence" value="ECO:0007669"/>
    <property type="project" value="UniProtKB-KW"/>
</dbReference>
<protein>
    <submittedName>
        <fullName evidence="18">Sema domain-containing protein</fullName>
    </submittedName>
</protein>
<dbReference type="SMART" id="SM00423">
    <property type="entry name" value="PSI"/>
    <property type="match status" value="3"/>
</dbReference>
<dbReference type="InterPro" id="IPR014756">
    <property type="entry name" value="Ig_E-set"/>
</dbReference>
<keyword evidence="12" id="KW-0325">Glycoprotein</keyword>
<dbReference type="InterPro" id="IPR002165">
    <property type="entry name" value="Plexin_repeat"/>
</dbReference>
<reference evidence="18" key="1">
    <citation type="submission" date="2016-04" db="UniProtKB">
        <authorList>
            <consortium name="WormBaseParasite"/>
        </authorList>
    </citation>
    <scope>IDENTIFICATION</scope>
</reference>
<dbReference type="Pfam" id="PF01437">
    <property type="entry name" value="PSI"/>
    <property type="match status" value="2"/>
</dbReference>
<dbReference type="SUPFAM" id="SSF103575">
    <property type="entry name" value="Plexin repeat"/>
    <property type="match status" value="1"/>
</dbReference>
<comment type="similarity">
    <text evidence="2">Belongs to the plexin family.</text>
</comment>
<evidence type="ECO:0000256" key="4">
    <source>
        <dbReference type="ARBA" id="ARBA00022692"/>
    </source>
</evidence>
<evidence type="ECO:0000259" key="15">
    <source>
        <dbReference type="PROSITE" id="PS51004"/>
    </source>
</evidence>
<dbReference type="PANTHER" id="PTHR22625">
    <property type="entry name" value="PLEXIN"/>
    <property type="match status" value="1"/>
</dbReference>
<dbReference type="Pfam" id="PF01833">
    <property type="entry name" value="TIG"/>
    <property type="match status" value="2"/>
</dbReference>
<evidence type="ECO:0000256" key="9">
    <source>
        <dbReference type="ARBA" id="ARBA00023136"/>
    </source>
</evidence>
<dbReference type="Gene3D" id="3.10.20.90">
    <property type="entry name" value="Phosphatidylinositol 3-kinase Catalytic Subunit, Chain A, domain 1"/>
    <property type="match status" value="1"/>
</dbReference>
<dbReference type="InterPro" id="IPR008936">
    <property type="entry name" value="Rho_GTPase_activation_prot"/>
</dbReference>
<evidence type="ECO:0000256" key="11">
    <source>
        <dbReference type="ARBA" id="ARBA00023170"/>
    </source>
</evidence>
<dbReference type="SMART" id="SM00630">
    <property type="entry name" value="Sema"/>
    <property type="match status" value="1"/>
</dbReference>
<dbReference type="InterPro" id="IPR016201">
    <property type="entry name" value="PSI"/>
</dbReference>
<keyword evidence="4 14" id="KW-0812">Transmembrane</keyword>
<gene>
    <name evidence="16" type="ORF">EVEC_LOCUS8073</name>
</gene>
<dbReference type="GO" id="GO:0017154">
    <property type="term" value="F:semaphorin receptor activity"/>
    <property type="evidence" value="ECO:0007669"/>
    <property type="project" value="InterPro"/>
</dbReference>
<proteinExistence type="inferred from homology"/>
<dbReference type="SUPFAM" id="SSF81296">
    <property type="entry name" value="E set domains"/>
    <property type="match status" value="3"/>
</dbReference>
<evidence type="ECO:0000256" key="2">
    <source>
        <dbReference type="ARBA" id="ARBA00010297"/>
    </source>
</evidence>
<keyword evidence="9 14" id="KW-0472">Membrane</keyword>
<evidence type="ECO:0000256" key="3">
    <source>
        <dbReference type="ARBA" id="ARBA00022475"/>
    </source>
</evidence>
<keyword evidence="8 14" id="KW-1133">Transmembrane helix</keyword>
<keyword evidence="6" id="KW-0677">Repeat</keyword>
<evidence type="ECO:0000256" key="5">
    <source>
        <dbReference type="ARBA" id="ARBA00022729"/>
    </source>
</evidence>
<evidence type="ECO:0000256" key="8">
    <source>
        <dbReference type="ARBA" id="ARBA00022989"/>
    </source>
</evidence>
<keyword evidence="10" id="KW-1015">Disulfide bond</keyword>
<accession>A0A158QB84</accession>
<evidence type="ECO:0000256" key="6">
    <source>
        <dbReference type="ARBA" id="ARBA00022737"/>
    </source>
</evidence>
<dbReference type="InterPro" id="IPR015943">
    <property type="entry name" value="WD40/YVTN_repeat-like_dom_sf"/>
</dbReference>
<dbReference type="InterPro" id="IPR001627">
    <property type="entry name" value="Semap_dom"/>
</dbReference>
<dbReference type="Pfam" id="PF18020">
    <property type="entry name" value="TIG_2"/>
    <property type="match status" value="1"/>
</dbReference>
<evidence type="ECO:0000313" key="16">
    <source>
        <dbReference type="EMBL" id="VDD93322.1"/>
    </source>
</evidence>
<dbReference type="Gene3D" id="1.10.506.10">
    <property type="entry name" value="GTPase Activation - p120gap, domain 1"/>
    <property type="match status" value="1"/>
</dbReference>
<keyword evidence="17" id="KW-1185">Reference proteome</keyword>
<evidence type="ECO:0000256" key="7">
    <source>
        <dbReference type="ARBA" id="ARBA00022902"/>
    </source>
</evidence>
<dbReference type="Pfam" id="PF08337">
    <property type="entry name" value="Plexin_cytopl"/>
    <property type="match status" value="1"/>
</dbReference>
<evidence type="ECO:0000256" key="14">
    <source>
        <dbReference type="SAM" id="Phobius"/>
    </source>
</evidence>
<dbReference type="PROSITE" id="PS51004">
    <property type="entry name" value="SEMA"/>
    <property type="match status" value="1"/>
</dbReference>
<keyword evidence="3" id="KW-1003">Cell membrane</keyword>
<dbReference type="SMART" id="SM00429">
    <property type="entry name" value="IPT"/>
    <property type="match status" value="3"/>
</dbReference>
<dbReference type="WBParaSite" id="EVEC_0000858901-mRNA-1">
    <property type="protein sequence ID" value="EVEC_0000858901-mRNA-1"/>
    <property type="gene ID" value="EVEC_0000858901"/>
</dbReference>
<dbReference type="EMBL" id="UXUI01009248">
    <property type="protein sequence ID" value="VDD93322.1"/>
    <property type="molecule type" value="Genomic_DNA"/>
</dbReference>